<gene>
    <name evidence="2" type="ORF">TM35_000016590</name>
</gene>
<comment type="caution">
    <text evidence="2">The sequence shown here is derived from an EMBL/GenBank/DDBJ whole genome shotgun (WGS) entry which is preliminary data.</text>
</comment>
<proteinExistence type="predicted"/>
<dbReference type="VEuPathDB" id="TriTrypDB:TM35_000016590"/>
<dbReference type="PANTHER" id="PTHR38828:SF3">
    <property type="match status" value="1"/>
</dbReference>
<dbReference type="EMBL" id="NBCO01000001">
    <property type="protein sequence ID" value="ORC93782.1"/>
    <property type="molecule type" value="Genomic_DNA"/>
</dbReference>
<dbReference type="PANTHER" id="PTHR38828">
    <property type="match status" value="1"/>
</dbReference>
<dbReference type="AlphaFoldDB" id="A0A1X0PA28"/>
<evidence type="ECO:0000256" key="1">
    <source>
        <dbReference type="SAM" id="MobiDB-lite"/>
    </source>
</evidence>
<accession>A0A1X0PA28</accession>
<evidence type="ECO:0000313" key="3">
    <source>
        <dbReference type="Proteomes" id="UP000192257"/>
    </source>
</evidence>
<dbReference type="Proteomes" id="UP000192257">
    <property type="component" value="Unassembled WGS sequence"/>
</dbReference>
<keyword evidence="3" id="KW-1185">Reference proteome</keyword>
<dbReference type="OrthoDB" id="272459at2759"/>
<dbReference type="GeneID" id="39981120"/>
<evidence type="ECO:0000313" key="2">
    <source>
        <dbReference type="EMBL" id="ORC93782.1"/>
    </source>
</evidence>
<dbReference type="InterPro" id="IPR039963">
    <property type="entry name" value="Unchar_22kDa"/>
</dbReference>
<reference evidence="2 3" key="1">
    <citation type="submission" date="2017-03" db="EMBL/GenBank/DDBJ databases">
        <title>An alternative strategy for trypanosome survival in the mammalian bloodstream revealed through genome and transcriptome analysis of the ubiquitous bovine parasite Trypanosoma (Megatrypanum) theileri.</title>
        <authorList>
            <person name="Kelly S."/>
            <person name="Ivens A."/>
            <person name="Mott A."/>
            <person name="O'Neill E."/>
            <person name="Emms D."/>
            <person name="Macleod O."/>
            <person name="Voorheis P."/>
            <person name="Matthews J."/>
            <person name="Matthews K."/>
            <person name="Carrington M."/>
        </authorList>
    </citation>
    <scope>NUCLEOTIDE SEQUENCE [LARGE SCALE GENOMIC DNA]</scope>
    <source>
        <strain evidence="2">Edinburgh</strain>
    </source>
</reference>
<dbReference type="RefSeq" id="XP_028887848.1">
    <property type="nucleotide sequence ID" value="XM_029021340.1"/>
</dbReference>
<organism evidence="2 3">
    <name type="scientific">Trypanosoma theileri</name>
    <dbReference type="NCBI Taxonomy" id="67003"/>
    <lineage>
        <taxon>Eukaryota</taxon>
        <taxon>Discoba</taxon>
        <taxon>Euglenozoa</taxon>
        <taxon>Kinetoplastea</taxon>
        <taxon>Metakinetoplastina</taxon>
        <taxon>Trypanosomatida</taxon>
        <taxon>Trypanosomatidae</taxon>
        <taxon>Trypanosoma</taxon>
    </lineage>
</organism>
<sequence length="167" mass="19647">METTDGESPTAARLTREQEEGLVTRLHDHSMKQKQENLQKLDARFYPTAPRRCLPKETIESSVARQVDQEMMKRKAAREEREARIERETIPKKISSEEVESCTERLYTESLARKEANMNESRKRYLFHGPEVTQKKFSEIKEYVARLAVPKKREFTVEEVNKIYGLQ</sequence>
<feature type="region of interest" description="Disordered" evidence="1">
    <location>
        <begin position="1"/>
        <end position="20"/>
    </location>
</feature>
<name>A0A1X0PA28_9TRYP</name>
<protein>
    <submittedName>
        <fullName evidence="2">Uncharacterized protein</fullName>
    </submittedName>
</protein>